<name>G2YC47_BOTF4</name>
<evidence type="ECO:0000256" key="1">
    <source>
        <dbReference type="SAM" id="MobiDB-lite"/>
    </source>
</evidence>
<dbReference type="Proteomes" id="UP000008177">
    <property type="component" value="Unplaced contigs"/>
</dbReference>
<proteinExistence type="predicted"/>
<reference evidence="3" key="1">
    <citation type="journal article" date="2011" name="PLoS Genet.">
        <title>Genomic analysis of the necrotrophic fungal pathogens Sclerotinia sclerotiorum and Botrytis cinerea.</title>
        <authorList>
            <person name="Amselem J."/>
            <person name="Cuomo C.A."/>
            <person name="van Kan J.A."/>
            <person name="Viaud M."/>
            <person name="Benito E.P."/>
            <person name="Couloux A."/>
            <person name="Coutinho P.M."/>
            <person name="de Vries R.P."/>
            <person name="Dyer P.S."/>
            <person name="Fillinger S."/>
            <person name="Fournier E."/>
            <person name="Gout L."/>
            <person name="Hahn M."/>
            <person name="Kohn L."/>
            <person name="Lapalu N."/>
            <person name="Plummer K.M."/>
            <person name="Pradier J.M."/>
            <person name="Quevillon E."/>
            <person name="Sharon A."/>
            <person name="Simon A."/>
            <person name="ten Have A."/>
            <person name="Tudzynski B."/>
            <person name="Tudzynski P."/>
            <person name="Wincker P."/>
            <person name="Andrew M."/>
            <person name="Anthouard V."/>
            <person name="Beever R.E."/>
            <person name="Beffa R."/>
            <person name="Benoit I."/>
            <person name="Bouzid O."/>
            <person name="Brault B."/>
            <person name="Chen Z."/>
            <person name="Choquer M."/>
            <person name="Collemare J."/>
            <person name="Cotton P."/>
            <person name="Danchin E.G."/>
            <person name="Da Silva C."/>
            <person name="Gautier A."/>
            <person name="Giraud C."/>
            <person name="Giraud T."/>
            <person name="Gonzalez C."/>
            <person name="Grossetete S."/>
            <person name="Guldener U."/>
            <person name="Henrissat B."/>
            <person name="Howlett B.J."/>
            <person name="Kodira C."/>
            <person name="Kretschmer M."/>
            <person name="Lappartient A."/>
            <person name="Leroch M."/>
            <person name="Levis C."/>
            <person name="Mauceli E."/>
            <person name="Neuveglise C."/>
            <person name="Oeser B."/>
            <person name="Pearson M."/>
            <person name="Poulain J."/>
            <person name="Poussereau N."/>
            <person name="Quesneville H."/>
            <person name="Rascle C."/>
            <person name="Schumacher J."/>
            <person name="Segurens B."/>
            <person name="Sexton A."/>
            <person name="Silva E."/>
            <person name="Sirven C."/>
            <person name="Soanes D.M."/>
            <person name="Talbot N.J."/>
            <person name="Templeton M."/>
            <person name="Yandava C."/>
            <person name="Yarden O."/>
            <person name="Zeng Q."/>
            <person name="Rollins J.A."/>
            <person name="Lebrun M.H."/>
            <person name="Dickman M."/>
        </authorList>
    </citation>
    <scope>NUCLEOTIDE SEQUENCE [LARGE SCALE GENOMIC DNA]</scope>
    <source>
        <strain evidence="3">T4</strain>
    </source>
</reference>
<feature type="region of interest" description="Disordered" evidence="1">
    <location>
        <begin position="25"/>
        <end position="51"/>
    </location>
</feature>
<gene>
    <name evidence="2" type="ORF">BofuT4_uP099980.1</name>
</gene>
<sequence length="51" mass="5839">MYKERYVLGRQDRFCNAPSIIQSDSESEISGSSIIVERDREGMSKSRQKIG</sequence>
<evidence type="ECO:0000313" key="2">
    <source>
        <dbReference type="EMBL" id="CCD49488.1"/>
    </source>
</evidence>
<feature type="compositionally biased region" description="Low complexity" evidence="1">
    <location>
        <begin position="25"/>
        <end position="35"/>
    </location>
</feature>
<dbReference type="HOGENOM" id="CLU_3106085_0_0_1"/>
<evidence type="ECO:0000313" key="3">
    <source>
        <dbReference type="Proteomes" id="UP000008177"/>
    </source>
</evidence>
<accession>G2YC47</accession>
<organism evidence="2 3">
    <name type="scientific">Botryotinia fuckeliana (strain T4)</name>
    <name type="common">Noble rot fungus</name>
    <name type="synonym">Botrytis cinerea</name>
    <dbReference type="NCBI Taxonomy" id="999810"/>
    <lineage>
        <taxon>Eukaryota</taxon>
        <taxon>Fungi</taxon>
        <taxon>Dikarya</taxon>
        <taxon>Ascomycota</taxon>
        <taxon>Pezizomycotina</taxon>
        <taxon>Leotiomycetes</taxon>
        <taxon>Helotiales</taxon>
        <taxon>Sclerotiniaceae</taxon>
        <taxon>Botrytis</taxon>
    </lineage>
</organism>
<dbReference type="InParanoid" id="G2YC47"/>
<dbReference type="EMBL" id="FQ790314">
    <property type="protein sequence ID" value="CCD49488.1"/>
    <property type="molecule type" value="Genomic_DNA"/>
</dbReference>
<dbReference type="AlphaFoldDB" id="G2YC47"/>
<protein>
    <submittedName>
        <fullName evidence="2">Uncharacterized protein</fullName>
    </submittedName>
</protein>